<dbReference type="KEGG" id="aprc:113871820"/>
<reference evidence="11" key="1">
    <citation type="journal article" date="2019" name="Toxins">
        <title>Detection of Abrin-Like and Prepropulchellin-Like Toxin Genes and Transcripts Using Whole Genome Sequencing and Full-Length Transcript Sequencing of Abrus precatorius.</title>
        <authorList>
            <person name="Hovde B.T."/>
            <person name="Daligault H.E."/>
            <person name="Hanschen E.R."/>
            <person name="Kunde Y.A."/>
            <person name="Johnson M.B."/>
            <person name="Starkenburg S.R."/>
            <person name="Johnson S.L."/>
        </authorList>
    </citation>
    <scope>NUCLEOTIDE SEQUENCE [LARGE SCALE GENOMIC DNA]</scope>
</reference>
<organism evidence="11 12">
    <name type="scientific">Abrus precatorius</name>
    <name type="common">Indian licorice</name>
    <name type="synonym">Glycine abrus</name>
    <dbReference type="NCBI Taxonomy" id="3816"/>
    <lineage>
        <taxon>Eukaryota</taxon>
        <taxon>Viridiplantae</taxon>
        <taxon>Streptophyta</taxon>
        <taxon>Embryophyta</taxon>
        <taxon>Tracheophyta</taxon>
        <taxon>Spermatophyta</taxon>
        <taxon>Magnoliopsida</taxon>
        <taxon>eudicotyledons</taxon>
        <taxon>Gunneridae</taxon>
        <taxon>Pentapetalae</taxon>
        <taxon>rosids</taxon>
        <taxon>fabids</taxon>
        <taxon>Fabales</taxon>
        <taxon>Fabaceae</taxon>
        <taxon>Papilionoideae</taxon>
        <taxon>50 kb inversion clade</taxon>
        <taxon>NPAAA clade</taxon>
        <taxon>indigoferoid/millettioid clade</taxon>
        <taxon>Abreae</taxon>
        <taxon>Abrus</taxon>
    </lineage>
</organism>
<evidence type="ECO:0000256" key="8">
    <source>
        <dbReference type="ARBA" id="ARBA00023136"/>
    </source>
</evidence>
<dbReference type="Pfam" id="PF03141">
    <property type="entry name" value="Methyltransf_29"/>
    <property type="match status" value="1"/>
</dbReference>
<evidence type="ECO:0000313" key="12">
    <source>
        <dbReference type="RefSeq" id="XP_027364720.1"/>
    </source>
</evidence>
<reference evidence="12" key="2">
    <citation type="submission" date="2025-08" db="UniProtKB">
        <authorList>
            <consortium name="RefSeq"/>
        </authorList>
    </citation>
    <scope>IDENTIFICATION</scope>
    <source>
        <tissue evidence="12">Young leaves</tissue>
    </source>
</reference>
<dbReference type="Proteomes" id="UP000694853">
    <property type="component" value="Unplaced"/>
</dbReference>
<dbReference type="GO" id="GO:0005802">
    <property type="term" value="C:trans-Golgi network"/>
    <property type="evidence" value="ECO:0007669"/>
    <property type="project" value="TreeGrafter"/>
</dbReference>
<evidence type="ECO:0000256" key="10">
    <source>
        <dbReference type="RuleBase" id="RU366043"/>
    </source>
</evidence>
<dbReference type="RefSeq" id="XP_027364720.1">
    <property type="nucleotide sequence ID" value="XM_027508919.1"/>
</dbReference>
<accession>A0A8B8M867</accession>
<protein>
    <recommendedName>
        <fullName evidence="10">Methyltransferase</fullName>
        <ecNumber evidence="10">2.1.1.-</ecNumber>
    </recommendedName>
</protein>
<evidence type="ECO:0000256" key="4">
    <source>
        <dbReference type="ARBA" id="ARBA00022679"/>
    </source>
</evidence>
<dbReference type="GeneID" id="113871820"/>
<sequence length="608" mass="69254">MAGGDSTSSRHNATLSSIFNARKTHLFLLITLLCIASYLLAAYQQQGTRFTTLLSLSTTQPSNHFNVTTTSFTSFPRCSANYSEYTPCEDPQRSLRYKRSRMIYRERHCPVEEREALRCRVPPPYGYLNPFPWPASRDVAWFANVPHRELTVEKAVQNWIRFDVDRFIFPGGGTMFPNGADAYIDDIGKLINLKDGSVRTALDTGCGVASWGAYLLSRDILTLSIAPRDTHEAQVQFALERGVPALIGVLASKRLPFPSRAFDMSHCSRCLIPWAEYDGIFLNEIDRVLRPGGYWILSGPPINWKKYWKGWQRTVEDLNKEQTKIEKVAKSLCWNKLVEKDDIAIWQKPKNHLDCKANKLERSFCNVQNDPDKAWYTALQTCLSPVPQVSNKEEIAGGMLNTWPNRLESIPPRIYKGTIESVTPKTYSKDYKTWEKRVSYFKTVNNQLGNAGRYRNLLDMNAYLGGFAAVLINDPVWVMNVVPVQAKVNTLGAIYERGLIGIYHDWCEAMSTYPRTYDLIHADSVFSLYSNRCEMEDILLEMDRILRPEGSVIIRDDVDILVKVKSMVNGLEWDSMIVDDENGPLERGKLLFAVKKYWTAPAASENTN</sequence>
<name>A0A8B8M867_ABRPR</name>
<keyword evidence="5 10" id="KW-0812">Transmembrane</keyword>
<keyword evidence="7 10" id="KW-1133">Transmembrane helix</keyword>
<evidence type="ECO:0000256" key="9">
    <source>
        <dbReference type="ARBA" id="ARBA00023180"/>
    </source>
</evidence>
<dbReference type="GO" id="GO:0005768">
    <property type="term" value="C:endosome"/>
    <property type="evidence" value="ECO:0007669"/>
    <property type="project" value="TreeGrafter"/>
</dbReference>
<keyword evidence="3 10" id="KW-0489">Methyltransferase</keyword>
<keyword evidence="9 10" id="KW-0325">Glycoprotein</keyword>
<proteinExistence type="inferred from homology"/>
<comment type="subcellular location">
    <subcellularLocation>
        <location evidence="1">Endoplasmic reticulum membrane</location>
        <topology evidence="1">Single-pass type II membrane protein</topology>
    </subcellularLocation>
    <subcellularLocation>
        <location evidence="10">Membrane</location>
        <topology evidence="10">Single-pass type II membrane protein</topology>
    </subcellularLocation>
</comment>
<dbReference type="InterPro" id="IPR029063">
    <property type="entry name" value="SAM-dependent_MTases_sf"/>
</dbReference>
<evidence type="ECO:0000256" key="5">
    <source>
        <dbReference type="ARBA" id="ARBA00022692"/>
    </source>
</evidence>
<evidence type="ECO:0000256" key="1">
    <source>
        <dbReference type="ARBA" id="ARBA00004648"/>
    </source>
</evidence>
<keyword evidence="11" id="KW-1185">Reference proteome</keyword>
<dbReference type="SUPFAM" id="SSF53335">
    <property type="entry name" value="S-adenosyl-L-methionine-dependent methyltransferases"/>
    <property type="match status" value="2"/>
</dbReference>
<dbReference type="OrthoDB" id="2013972at2759"/>
<gene>
    <name evidence="12" type="primary">LOC113871820</name>
</gene>
<dbReference type="GO" id="GO:0008168">
    <property type="term" value="F:methyltransferase activity"/>
    <property type="evidence" value="ECO:0007669"/>
    <property type="project" value="UniProtKB-UniRule"/>
</dbReference>
<feature type="transmembrane region" description="Helical" evidence="10">
    <location>
        <begin position="26"/>
        <end position="43"/>
    </location>
</feature>
<dbReference type="PANTHER" id="PTHR10108">
    <property type="entry name" value="SAM-DEPENDENT METHYLTRANSFERASE"/>
    <property type="match status" value="1"/>
</dbReference>
<evidence type="ECO:0000313" key="11">
    <source>
        <dbReference type="Proteomes" id="UP000694853"/>
    </source>
</evidence>
<dbReference type="PANTHER" id="PTHR10108:SF1150">
    <property type="entry name" value="METHYLTRANSFERASE"/>
    <property type="match status" value="1"/>
</dbReference>
<evidence type="ECO:0000256" key="7">
    <source>
        <dbReference type="ARBA" id="ARBA00022989"/>
    </source>
</evidence>
<evidence type="ECO:0000256" key="2">
    <source>
        <dbReference type="ARBA" id="ARBA00008361"/>
    </source>
</evidence>
<dbReference type="EC" id="2.1.1.-" evidence="10"/>
<dbReference type="GO" id="GO:0032259">
    <property type="term" value="P:methylation"/>
    <property type="evidence" value="ECO:0007669"/>
    <property type="project" value="UniProtKB-KW"/>
</dbReference>
<evidence type="ECO:0000256" key="3">
    <source>
        <dbReference type="ARBA" id="ARBA00022603"/>
    </source>
</evidence>
<dbReference type="FunFam" id="3.40.50.150:FF:000123">
    <property type="entry name" value="Putative methyltransferase PMT15"/>
    <property type="match status" value="1"/>
</dbReference>
<dbReference type="GO" id="GO:0005789">
    <property type="term" value="C:endoplasmic reticulum membrane"/>
    <property type="evidence" value="ECO:0007669"/>
    <property type="project" value="UniProtKB-SubCell"/>
</dbReference>
<keyword evidence="6 10" id="KW-0735">Signal-anchor</keyword>
<keyword evidence="8 10" id="KW-0472">Membrane</keyword>
<keyword evidence="4 10" id="KW-0808">Transferase</keyword>
<dbReference type="AlphaFoldDB" id="A0A8B8M867"/>
<comment type="similarity">
    <text evidence="2 10">Belongs to the methyltransferase superfamily.</text>
</comment>
<dbReference type="InterPro" id="IPR004159">
    <property type="entry name" value="Put_SAM_MeTrfase"/>
</dbReference>
<evidence type="ECO:0000256" key="6">
    <source>
        <dbReference type="ARBA" id="ARBA00022968"/>
    </source>
</evidence>
<dbReference type="Gene3D" id="3.40.50.150">
    <property type="entry name" value="Vaccinia Virus protein VP39"/>
    <property type="match status" value="1"/>
</dbReference>